<dbReference type="PANTHER" id="PTHR46825:SF9">
    <property type="entry name" value="BETA-LACTAMASE-RELATED DOMAIN-CONTAINING PROTEIN"/>
    <property type="match status" value="1"/>
</dbReference>
<dbReference type="Gene3D" id="3.40.710.10">
    <property type="entry name" value="DD-peptidase/beta-lactamase superfamily"/>
    <property type="match status" value="1"/>
</dbReference>
<keyword evidence="2" id="KW-0378">Hydrolase</keyword>
<reference evidence="2 3" key="1">
    <citation type="journal article" date="2019" name="Phytopathology">
        <title>A Novel Group of Rhizobium tumorigenes-Like Agrobacteria Associated with Crown Gall Disease of Rhododendron and Blueberry.</title>
        <authorList>
            <person name="Kuzmanovic N."/>
            <person name="Behrens P."/>
            <person name="Idczak E."/>
            <person name="Wagner S."/>
            <person name="Gotz M."/>
            <person name="Sproer C."/>
            <person name="Bunk B."/>
            <person name="Overmann J."/>
            <person name="Smalla K."/>
        </authorList>
    </citation>
    <scope>NUCLEOTIDE SEQUENCE [LARGE SCALE GENOMIC DNA]</scope>
    <source>
        <strain evidence="3">rho-6.2</strain>
    </source>
</reference>
<reference evidence="2 3" key="2">
    <citation type="journal article" date="2023" name="MicrobiologyOpen">
        <title>Genomics of the tumorigenes clade of the family Rhizobiaceae and description of Rhizobium rhododendri sp. nov.</title>
        <authorList>
            <person name="Kuzmanovic N."/>
            <person name="diCenzo G.C."/>
            <person name="Bunk B."/>
            <person name="Sproeer C."/>
            <person name="Fruehling A."/>
            <person name="Neumann-Schaal M."/>
            <person name="Overmann J."/>
            <person name="Smalla K."/>
        </authorList>
    </citation>
    <scope>NUCLEOTIDE SEQUENCE [LARGE SCALE GENOMIC DNA]</scope>
    <source>
        <strain evidence="3">rho-6.2</strain>
        <plasmid evidence="2 3">unnamed1</plasmid>
    </source>
</reference>
<dbReference type="EMBL" id="CP117268">
    <property type="protein sequence ID" value="WFS24963.1"/>
    <property type="molecule type" value="Genomic_DNA"/>
</dbReference>
<dbReference type="GO" id="GO:0016787">
    <property type="term" value="F:hydrolase activity"/>
    <property type="evidence" value="ECO:0007669"/>
    <property type="project" value="UniProtKB-KW"/>
</dbReference>
<evidence type="ECO:0000313" key="2">
    <source>
        <dbReference type="EMBL" id="WFS24963.1"/>
    </source>
</evidence>
<proteinExistence type="predicted"/>
<evidence type="ECO:0000313" key="3">
    <source>
        <dbReference type="Proteomes" id="UP000318939"/>
    </source>
</evidence>
<organism evidence="2 3">
    <name type="scientific">Rhizobium rhododendri</name>
    <dbReference type="NCBI Taxonomy" id="2506430"/>
    <lineage>
        <taxon>Bacteria</taxon>
        <taxon>Pseudomonadati</taxon>
        <taxon>Pseudomonadota</taxon>
        <taxon>Alphaproteobacteria</taxon>
        <taxon>Hyphomicrobiales</taxon>
        <taxon>Rhizobiaceae</taxon>
        <taxon>Rhizobium/Agrobacterium group</taxon>
        <taxon>Rhizobium</taxon>
    </lineage>
</organism>
<accession>A0ABY8IP90</accession>
<protein>
    <submittedName>
        <fullName evidence="2">Serine hydrolase</fullName>
    </submittedName>
</protein>
<dbReference type="Pfam" id="PF00144">
    <property type="entry name" value="Beta-lactamase"/>
    <property type="match status" value="1"/>
</dbReference>
<keyword evidence="2" id="KW-0614">Plasmid</keyword>
<dbReference type="SUPFAM" id="SSF56601">
    <property type="entry name" value="beta-lactamase/transpeptidase-like"/>
    <property type="match status" value="1"/>
</dbReference>
<gene>
    <name evidence="2" type="ORF">PR018_21960</name>
</gene>
<sequence>MSLDDAVHLYVPSLPDFGVPITLRHLMRHTSGLRDHWELLSLAGWRYSKDLITDDDILAVVSRQQDLNFQPGDEYLYCNTGYALVAQVLKTVSGQSLRVFTSARIFEPLGMSNTFFRDNYAEVIRNVAEGYVDTERGVEISDTNLDTVGATSLLTTVEDLALWDEDFYHHRVGGPAIIARMVDRGRLNDGSDIDYASRLGLGTHRGLAIVEQPAATPASAPISSAFPSSISRWRSLPISGRSCRATSHGGSPISIWHICCSRCQSKCRTRSRNPTPMHWNCLPAITPNPNWPAALPALWRIRGSY</sequence>
<dbReference type="PANTHER" id="PTHR46825">
    <property type="entry name" value="D-ALANYL-D-ALANINE-CARBOXYPEPTIDASE/ENDOPEPTIDASE AMPH"/>
    <property type="match status" value="1"/>
</dbReference>
<geneLocation type="plasmid" evidence="2 3">
    <name>unnamed1</name>
</geneLocation>
<name>A0ABY8IP90_9HYPH</name>
<dbReference type="Proteomes" id="UP000318939">
    <property type="component" value="Plasmid unnamed1"/>
</dbReference>
<evidence type="ECO:0000259" key="1">
    <source>
        <dbReference type="Pfam" id="PF00144"/>
    </source>
</evidence>
<dbReference type="InterPro" id="IPR001466">
    <property type="entry name" value="Beta-lactam-related"/>
</dbReference>
<feature type="domain" description="Beta-lactamase-related" evidence="1">
    <location>
        <begin position="2"/>
        <end position="203"/>
    </location>
</feature>
<dbReference type="InterPro" id="IPR012338">
    <property type="entry name" value="Beta-lactam/transpept-like"/>
</dbReference>
<keyword evidence="3" id="KW-1185">Reference proteome</keyword>
<dbReference type="InterPro" id="IPR050491">
    <property type="entry name" value="AmpC-like"/>
</dbReference>
<dbReference type="RefSeq" id="WP_161991005.1">
    <property type="nucleotide sequence ID" value="NZ_CP117268.1"/>
</dbReference>